<evidence type="ECO:0000313" key="5">
    <source>
        <dbReference type="Proteomes" id="UP000287224"/>
    </source>
</evidence>
<accession>A0A401ZBG8</accession>
<dbReference type="OrthoDB" id="9805629at2"/>
<dbReference type="GO" id="GO:0006298">
    <property type="term" value="P:mismatch repair"/>
    <property type="evidence" value="ECO:0007669"/>
    <property type="project" value="TreeGrafter"/>
</dbReference>
<dbReference type="InterPro" id="IPR029063">
    <property type="entry name" value="SAM-dependent_MTases_sf"/>
</dbReference>
<dbReference type="GO" id="GO:1904047">
    <property type="term" value="F:S-adenosyl-L-methionine binding"/>
    <property type="evidence" value="ECO:0007669"/>
    <property type="project" value="TreeGrafter"/>
</dbReference>
<dbReference type="GO" id="GO:0009007">
    <property type="term" value="F:site-specific DNA-methyltransferase (adenine-specific) activity"/>
    <property type="evidence" value="ECO:0007669"/>
    <property type="project" value="UniProtKB-EC"/>
</dbReference>
<dbReference type="Pfam" id="PF02086">
    <property type="entry name" value="MethyltransfD12"/>
    <property type="match status" value="1"/>
</dbReference>
<dbReference type="InterPro" id="IPR012327">
    <property type="entry name" value="MeTrfase_D12"/>
</dbReference>
<name>A0A401ZBG8_9CHLR</name>
<dbReference type="InterPro" id="IPR012263">
    <property type="entry name" value="M_m6A_EcoRV"/>
</dbReference>
<dbReference type="PRINTS" id="PR00505">
    <property type="entry name" value="D12N6MTFRASE"/>
</dbReference>
<dbReference type="Proteomes" id="UP000287224">
    <property type="component" value="Unassembled WGS sequence"/>
</dbReference>
<dbReference type="EMBL" id="BIFQ01000001">
    <property type="protein sequence ID" value="GCE04227.1"/>
    <property type="molecule type" value="Genomic_DNA"/>
</dbReference>
<dbReference type="PANTHER" id="PTHR30481:SF4">
    <property type="entry name" value="SITE-SPECIFIC DNA-METHYLTRANSFERASE (ADENINE-SPECIFIC)"/>
    <property type="match status" value="1"/>
</dbReference>
<keyword evidence="1 4" id="KW-0489">Methyltransferase</keyword>
<dbReference type="PIRSF" id="PIRSF000398">
    <property type="entry name" value="M_m6A_EcoRV"/>
    <property type="match status" value="1"/>
</dbReference>
<reference evidence="5" key="1">
    <citation type="submission" date="2018-12" db="EMBL/GenBank/DDBJ databases">
        <title>Tengunoibacter tsumagoiensis gen. nov., sp. nov., Dictyobacter kobayashii sp. nov., D. alpinus sp. nov., and D. joshuensis sp. nov. and description of Dictyobacteraceae fam. nov. within the order Ktedonobacterales isolated from Tengu-no-mugimeshi.</title>
        <authorList>
            <person name="Wang C.M."/>
            <person name="Zheng Y."/>
            <person name="Sakai Y."/>
            <person name="Toyoda A."/>
            <person name="Minakuchi Y."/>
            <person name="Abe K."/>
            <person name="Yokota A."/>
            <person name="Yabe S."/>
        </authorList>
    </citation>
    <scope>NUCLEOTIDE SEQUENCE [LARGE SCALE GENOMIC DNA]</scope>
    <source>
        <strain evidence="5">S-27</strain>
    </source>
</reference>
<dbReference type="GO" id="GO:0032259">
    <property type="term" value="P:methylation"/>
    <property type="evidence" value="ECO:0007669"/>
    <property type="project" value="UniProtKB-KW"/>
</dbReference>
<keyword evidence="2 4" id="KW-0808">Transferase</keyword>
<gene>
    <name evidence="4" type="ORF">KDAU_15560</name>
</gene>
<keyword evidence="3" id="KW-0949">S-adenosyl-L-methionine</keyword>
<sequence>MSYEQSTAMRIDPILKYPGAKWKLAPWIVSFFPEHRHYIEPYAGSAAVFFSKPPEQHEVLNDLNEHIVNFFTVLRTRSEELARAIMLSPFSEAEYNRIERHLSDGDELERARRFVMRCWQAHGGTIYQVSGWKHNGLSGRAYPARLWQKIPERLLIAAERLQNAEIRCKPALDIIRYYDTEDCLLYIDPPYHLQTRGRKYYSHEMSHQDHVDLLQALLAHKGIIVLSGYAHPLYDDMLASWERFEMPSVTEHGNIRTEVLWMNRPVAQHQQVSLF</sequence>
<keyword evidence="5" id="KW-1185">Reference proteome</keyword>
<dbReference type="REBASE" id="692949">
    <property type="entry name" value="M1.DauS27ORF15560P"/>
</dbReference>
<evidence type="ECO:0000313" key="4">
    <source>
        <dbReference type="EMBL" id="GCE04227.1"/>
    </source>
</evidence>
<dbReference type="GO" id="GO:0009307">
    <property type="term" value="P:DNA restriction-modification system"/>
    <property type="evidence" value="ECO:0007669"/>
    <property type="project" value="InterPro"/>
</dbReference>
<evidence type="ECO:0000256" key="3">
    <source>
        <dbReference type="ARBA" id="ARBA00022691"/>
    </source>
</evidence>
<dbReference type="AlphaFoldDB" id="A0A401ZBG8"/>
<dbReference type="GO" id="GO:0043565">
    <property type="term" value="F:sequence-specific DNA binding"/>
    <property type="evidence" value="ECO:0007669"/>
    <property type="project" value="TreeGrafter"/>
</dbReference>
<comment type="caution">
    <text evidence="4">The sequence shown here is derived from an EMBL/GenBank/DDBJ whole genome shotgun (WGS) entry which is preliminary data.</text>
</comment>
<dbReference type="Gene3D" id="3.40.50.150">
    <property type="entry name" value="Vaccinia Virus protein VP39"/>
    <property type="match status" value="2"/>
</dbReference>
<proteinExistence type="predicted"/>
<evidence type="ECO:0000256" key="2">
    <source>
        <dbReference type="ARBA" id="ARBA00022679"/>
    </source>
</evidence>
<evidence type="ECO:0000256" key="1">
    <source>
        <dbReference type="ARBA" id="ARBA00022603"/>
    </source>
</evidence>
<dbReference type="PANTHER" id="PTHR30481">
    <property type="entry name" value="DNA ADENINE METHYLASE"/>
    <property type="match status" value="1"/>
</dbReference>
<organism evidence="4 5">
    <name type="scientific">Dictyobacter aurantiacus</name>
    <dbReference type="NCBI Taxonomy" id="1936993"/>
    <lineage>
        <taxon>Bacteria</taxon>
        <taxon>Bacillati</taxon>
        <taxon>Chloroflexota</taxon>
        <taxon>Ktedonobacteria</taxon>
        <taxon>Ktedonobacterales</taxon>
        <taxon>Dictyobacteraceae</taxon>
        <taxon>Dictyobacter</taxon>
    </lineage>
</organism>
<dbReference type="RefSeq" id="WP_126595401.1">
    <property type="nucleotide sequence ID" value="NZ_BIFQ01000001.1"/>
</dbReference>
<dbReference type="SUPFAM" id="SSF53335">
    <property type="entry name" value="S-adenosyl-L-methionine-dependent methyltransferases"/>
    <property type="match status" value="1"/>
</dbReference>
<protein>
    <submittedName>
        <fullName evidence="4">SAM-dependent methyltransferase</fullName>
    </submittedName>
</protein>